<evidence type="ECO:0000313" key="11">
    <source>
        <dbReference type="Proteomes" id="UP000295357"/>
    </source>
</evidence>
<dbReference type="CDD" id="cd00075">
    <property type="entry name" value="HATPase"/>
    <property type="match status" value="1"/>
</dbReference>
<feature type="region of interest" description="Disordered" evidence="6">
    <location>
        <begin position="53"/>
        <end position="84"/>
    </location>
</feature>
<dbReference type="InterPro" id="IPR005467">
    <property type="entry name" value="His_kinase_dom"/>
</dbReference>
<dbReference type="EMBL" id="SNXE01000001">
    <property type="protein sequence ID" value="TDP13263.1"/>
    <property type="molecule type" value="Genomic_DNA"/>
</dbReference>
<accession>A0A4R6NBC9</accession>
<organism evidence="10 11">
    <name type="scientific">Roseateles asaccharophilus</name>
    <dbReference type="NCBI Taxonomy" id="582607"/>
    <lineage>
        <taxon>Bacteria</taxon>
        <taxon>Pseudomonadati</taxon>
        <taxon>Pseudomonadota</taxon>
        <taxon>Betaproteobacteria</taxon>
        <taxon>Burkholderiales</taxon>
        <taxon>Sphaerotilaceae</taxon>
        <taxon>Roseateles</taxon>
    </lineage>
</organism>
<gene>
    <name evidence="10" type="ORF">DFR39_101738</name>
</gene>
<feature type="signal peptide" evidence="8">
    <location>
        <begin position="1"/>
        <end position="30"/>
    </location>
</feature>
<reference evidence="10 11" key="1">
    <citation type="submission" date="2019-03" db="EMBL/GenBank/DDBJ databases">
        <title>Genomic Encyclopedia of Type Strains, Phase IV (KMG-IV): sequencing the most valuable type-strain genomes for metagenomic binning, comparative biology and taxonomic classification.</title>
        <authorList>
            <person name="Goeker M."/>
        </authorList>
    </citation>
    <scope>NUCLEOTIDE SEQUENCE [LARGE SCALE GENOMIC DNA]</scope>
    <source>
        <strain evidence="10 11">DSM 25082</strain>
    </source>
</reference>
<keyword evidence="7" id="KW-0812">Transmembrane</keyword>
<evidence type="ECO:0000256" key="4">
    <source>
        <dbReference type="ARBA" id="ARBA00022679"/>
    </source>
</evidence>
<dbReference type="Gene3D" id="3.30.565.10">
    <property type="entry name" value="Histidine kinase-like ATPase, C-terminal domain"/>
    <property type="match status" value="1"/>
</dbReference>
<dbReference type="Proteomes" id="UP000295357">
    <property type="component" value="Unassembled WGS sequence"/>
</dbReference>
<dbReference type="RefSeq" id="WP_133602158.1">
    <property type="nucleotide sequence ID" value="NZ_JAUFPJ010000001.1"/>
</dbReference>
<evidence type="ECO:0000256" key="2">
    <source>
        <dbReference type="ARBA" id="ARBA00012438"/>
    </source>
</evidence>
<dbReference type="Pfam" id="PF07695">
    <property type="entry name" value="7TMR-DISM_7TM"/>
    <property type="match status" value="1"/>
</dbReference>
<feature type="chain" id="PRO_5020834656" description="histidine kinase" evidence="8">
    <location>
        <begin position="31"/>
        <end position="809"/>
    </location>
</feature>
<dbReference type="PROSITE" id="PS50109">
    <property type="entry name" value="HIS_KIN"/>
    <property type="match status" value="1"/>
</dbReference>
<keyword evidence="8" id="KW-0732">Signal</keyword>
<evidence type="ECO:0000313" key="10">
    <source>
        <dbReference type="EMBL" id="TDP13263.1"/>
    </source>
</evidence>
<protein>
    <recommendedName>
        <fullName evidence="2">histidine kinase</fullName>
        <ecNumber evidence="2">2.7.13.3</ecNumber>
    </recommendedName>
</protein>
<keyword evidence="7" id="KW-1133">Transmembrane helix</keyword>
<feature type="transmembrane region" description="Helical" evidence="7">
    <location>
        <begin position="265"/>
        <end position="287"/>
    </location>
</feature>
<keyword evidence="5 10" id="KW-0418">Kinase</keyword>
<comment type="catalytic activity">
    <reaction evidence="1">
        <text>ATP + protein L-histidine = ADP + protein N-phospho-L-histidine.</text>
        <dbReference type="EC" id="2.7.13.3"/>
    </reaction>
</comment>
<feature type="transmembrane region" description="Helical" evidence="7">
    <location>
        <begin position="227"/>
        <end position="245"/>
    </location>
</feature>
<dbReference type="SMART" id="SM00387">
    <property type="entry name" value="HATPase_c"/>
    <property type="match status" value="1"/>
</dbReference>
<evidence type="ECO:0000256" key="8">
    <source>
        <dbReference type="SAM" id="SignalP"/>
    </source>
</evidence>
<dbReference type="SUPFAM" id="SSF55874">
    <property type="entry name" value="ATPase domain of HSP90 chaperone/DNA topoisomerase II/histidine kinase"/>
    <property type="match status" value="1"/>
</dbReference>
<dbReference type="SUPFAM" id="SSF47384">
    <property type="entry name" value="Homodimeric domain of signal transducing histidine kinase"/>
    <property type="match status" value="1"/>
</dbReference>
<dbReference type="PRINTS" id="PR00344">
    <property type="entry name" value="BCTRLSENSOR"/>
</dbReference>
<dbReference type="InterPro" id="IPR036097">
    <property type="entry name" value="HisK_dim/P_sf"/>
</dbReference>
<evidence type="ECO:0000259" key="9">
    <source>
        <dbReference type="PROSITE" id="PS50109"/>
    </source>
</evidence>
<feature type="transmembrane region" description="Helical" evidence="7">
    <location>
        <begin position="299"/>
        <end position="317"/>
    </location>
</feature>
<sequence length="809" mass="87152">MSRTAGRLAQALLAQLFLMLCLLGSAALQAQPLLTLSTTTDQAPSLDLRSSMSLRVEPGPSGPAPDQAPPELREGRGFKPASTADLNPGYTRDTYWLRLRLHNPQPRPEQRVLLLEPARLESVTLYWHGAAAAGWQRSRAGTDQPFHLRELPLRDQAFVLNLAPGEERVLLLRVSSRSALALRASLWQLGPLLQRQQQLLWFDGMLHSLSLGVGLIALLLSLSQRSPGYALTGLFLVAATLYEGSLRGTSFMLLWPQATDWAQRALGVSGVLATLLQAMALHVLLALPRLQPRLARIHQLLMALSLLLILYACVGDYHLATQIANLGNTALAACGLIAGLRAARDGHFMGRIWAVVIATQLLGLLPRYLVLSGTIPYLPLLDYLGTLVALAGGLAVLIGMARHVADERMRYAQGLEAAVQARTAELASAHAELRASDAAKGRLLGYLGHDLRAPLASVLQLARQLQPGADFESNRRAIEQGGRMLLDTLDELQGFARQPEAVLPREALPAPLYLPGLLREVGDQAQALMRSRGQALQLLPAPDLPGVVELDGRRLRQVLFNLLSNAAKYGDGAPVQLQAWSEGASLILAVRDHGPGIPEPEQAQIFKPFHRRASSRGLPGLGLGLSIAQQTAQDMGGTLSLESRPAWGSRFILRLPLQLALESQVLWPTPSSELPADLGEGLAALVLDPCESAAEALCERLLMAGFEVECCSHVEQLEPALQGLARRATPCLLVHEPAMLQALPGGWQALVARWPSLQALACAAAPADEQCLAKPLSDGAWRLSLMAMTANARRAMSRLSTEPQPPAAA</sequence>
<keyword evidence="7" id="KW-0472">Membrane</keyword>
<dbReference type="InterPro" id="IPR003661">
    <property type="entry name" value="HisK_dim/P_dom"/>
</dbReference>
<name>A0A4R6NBC9_9BURK</name>
<dbReference type="InterPro" id="IPR003594">
    <property type="entry name" value="HATPase_dom"/>
</dbReference>
<comment type="caution">
    <text evidence="10">The sequence shown here is derived from an EMBL/GenBank/DDBJ whole genome shotgun (WGS) entry which is preliminary data.</text>
</comment>
<dbReference type="OrthoDB" id="9797243at2"/>
<dbReference type="Gene3D" id="2.60.40.2380">
    <property type="match status" value="1"/>
</dbReference>
<dbReference type="GO" id="GO:0000155">
    <property type="term" value="F:phosphorelay sensor kinase activity"/>
    <property type="evidence" value="ECO:0007669"/>
    <property type="project" value="InterPro"/>
</dbReference>
<dbReference type="InterPro" id="IPR036890">
    <property type="entry name" value="HATPase_C_sf"/>
</dbReference>
<dbReference type="EC" id="2.7.13.3" evidence="2"/>
<evidence type="ECO:0000256" key="1">
    <source>
        <dbReference type="ARBA" id="ARBA00000085"/>
    </source>
</evidence>
<keyword evidence="11" id="KW-1185">Reference proteome</keyword>
<keyword evidence="4" id="KW-0808">Transferase</keyword>
<feature type="domain" description="Histidine kinase" evidence="9">
    <location>
        <begin position="446"/>
        <end position="659"/>
    </location>
</feature>
<evidence type="ECO:0000256" key="5">
    <source>
        <dbReference type="ARBA" id="ARBA00022777"/>
    </source>
</evidence>
<evidence type="ECO:0000256" key="7">
    <source>
        <dbReference type="SAM" id="Phobius"/>
    </source>
</evidence>
<feature type="transmembrane region" description="Helical" evidence="7">
    <location>
        <begin position="383"/>
        <end position="401"/>
    </location>
</feature>
<evidence type="ECO:0000256" key="3">
    <source>
        <dbReference type="ARBA" id="ARBA00022553"/>
    </source>
</evidence>
<dbReference type="Pfam" id="PF02518">
    <property type="entry name" value="HATPase_c"/>
    <property type="match status" value="1"/>
</dbReference>
<dbReference type="PANTHER" id="PTHR43047">
    <property type="entry name" value="TWO-COMPONENT HISTIDINE PROTEIN KINASE"/>
    <property type="match status" value="1"/>
</dbReference>
<dbReference type="InterPro" id="IPR004358">
    <property type="entry name" value="Sig_transdc_His_kin-like_C"/>
</dbReference>
<dbReference type="InterPro" id="IPR011622">
    <property type="entry name" value="7TMR_DISM_rcpt_extracell_dom2"/>
</dbReference>
<dbReference type="AlphaFoldDB" id="A0A4R6NBC9"/>
<dbReference type="Gene3D" id="1.10.287.130">
    <property type="match status" value="1"/>
</dbReference>
<dbReference type="CDD" id="cd00082">
    <property type="entry name" value="HisKA"/>
    <property type="match status" value="1"/>
</dbReference>
<dbReference type="Pfam" id="PF07696">
    <property type="entry name" value="7TMR-DISMED2"/>
    <property type="match status" value="1"/>
</dbReference>
<proteinExistence type="predicted"/>
<evidence type="ECO:0000256" key="6">
    <source>
        <dbReference type="SAM" id="MobiDB-lite"/>
    </source>
</evidence>
<keyword evidence="3" id="KW-0597">Phosphoprotein</keyword>
<dbReference type="InterPro" id="IPR011623">
    <property type="entry name" value="7TMR_DISM_rcpt_extracell_dom1"/>
</dbReference>
<feature type="transmembrane region" description="Helical" evidence="7">
    <location>
        <begin position="199"/>
        <end position="220"/>
    </location>
</feature>
<feature type="transmembrane region" description="Helical" evidence="7">
    <location>
        <begin position="352"/>
        <end position="371"/>
    </location>
</feature>